<keyword evidence="1" id="KW-0378">Hydrolase</keyword>
<evidence type="ECO:0000256" key="1">
    <source>
        <dbReference type="ARBA" id="ARBA00022801"/>
    </source>
</evidence>
<evidence type="ECO:0000313" key="5">
    <source>
        <dbReference type="EMBL" id="KAL1413161.1"/>
    </source>
</evidence>
<dbReference type="Pfam" id="PF00271">
    <property type="entry name" value="Helicase_C"/>
    <property type="match status" value="1"/>
</dbReference>
<feature type="compositionally biased region" description="Acidic residues" evidence="3">
    <location>
        <begin position="382"/>
        <end position="396"/>
    </location>
</feature>
<feature type="region of interest" description="Disordered" evidence="3">
    <location>
        <begin position="241"/>
        <end position="311"/>
    </location>
</feature>
<feature type="domain" description="Helicase C-terminal" evidence="4">
    <location>
        <begin position="51"/>
        <end position="202"/>
    </location>
</feature>
<evidence type="ECO:0000256" key="3">
    <source>
        <dbReference type="SAM" id="MobiDB-lite"/>
    </source>
</evidence>
<feature type="compositionally biased region" description="Acidic residues" evidence="3">
    <location>
        <begin position="296"/>
        <end position="308"/>
    </location>
</feature>
<evidence type="ECO:0000256" key="2">
    <source>
        <dbReference type="ARBA" id="ARBA00023242"/>
    </source>
</evidence>
<feature type="compositionally biased region" description="Basic and acidic residues" evidence="3">
    <location>
        <begin position="836"/>
        <end position="849"/>
    </location>
</feature>
<dbReference type="Proteomes" id="UP001565368">
    <property type="component" value="Unassembled WGS sequence"/>
</dbReference>
<comment type="caution">
    <text evidence="5">The sequence shown here is derived from an EMBL/GenBank/DDBJ whole genome shotgun (WGS) entry which is preliminary data.</text>
</comment>
<dbReference type="RefSeq" id="XP_069213105.1">
    <property type="nucleotide sequence ID" value="XM_069349561.1"/>
</dbReference>
<keyword evidence="2" id="KW-0539">Nucleus</keyword>
<dbReference type="GeneID" id="95981953"/>
<feature type="compositionally biased region" description="Basic and acidic residues" evidence="3">
    <location>
        <begin position="241"/>
        <end position="267"/>
    </location>
</feature>
<sequence length="1037" mass="115240">MKRAGSINNILMELRKVCQHPYLADPSLENLDLSPEEQQKRLTDASGKLLFLKKLLPSLKRRGRRVLLFSQFKMALDRIEDFLIGEGYKYLRLDGDVSQVRRQKDMDKFNAENSDYFIFLLTTRAGGVGINLATADAVVVYDPDFNPHQDLQAIARSHRYGQKKPVLVFKLMSENAVESRIMANGKKKLVLDHLVVQKMGQETEEGELDDLLLYGAEAISKADETTQDRIWTTQKVEELIDGAEKEAEEEAKRLDEREKEKEREAAKGKSGTKETMGFSFAKVWETNEGQRRDAVDQEDSEEPQDFDENSWLTFVENADKELERQRQEALEAQMSKGRLRRKTQPKSYVIDDEPDTPKKKGRKGKGKEATPDNDFVAPVQDSDSEDEVSDEIDFSDLNEGTRNSLGGMLAGKLSGKQKLTKHERELLRAHQQGKKLAASMANEPAATATAGPGPSTLAHASVDRADEILQRMQNLADHPPTQVPVTVVQEGILLVPNGTPTAVQPQIAPPANPARTAHHANKMSLARDMLRTLAEELISSPHVKNQQAITGIWGSMVDVGGPLSHRETLYKHLAGLADQLRKQDKRPPLYMIPATVQLAKYFFNTDEPIWDRSEADRRRPQPQWVPVTQPQQQPAAGVAPRADVQLQMPQPQYAAGANPLRNGAQLLSQNRADGHAAQANGSATNPAHHQEKAPAAEPAPAAPAAPAAPSRPLSAGTSGPAPSRTTISLTGNKRPSEGKSAQPPSALQLGDSSRFDIHAPKKGDDECYWCNEHHALRDCPNLVPEEDLETFRDQILQGDELPEDKQKGLDAVEKMLVAHRERRKLARRPSSRASNKSRDAAGSKRRPIDLDGDANDRPAVVKRPRPSDNTGNEYQPFQGCAICRSEVFHSTSQCPVVKAGPESIEEALKRFTPSDSVYPVLKQILRVLKMGRTAATTCPYCGLRCGQAVRACVEERGTRKDLKGKIRVLEDEMGGYNARIDRNTEAVRALGNIVAGTPAHTQAEVLRREIHELNRHLERVREVIDPLYKAYLEWPKD</sequence>
<dbReference type="InterPro" id="IPR049730">
    <property type="entry name" value="SNF2/RAD54-like_C"/>
</dbReference>
<feature type="compositionally biased region" description="Low complexity" evidence="3">
    <location>
        <begin position="695"/>
        <end position="708"/>
    </location>
</feature>
<name>A0ABR3QFN8_9TREE</name>
<protein>
    <recommendedName>
        <fullName evidence="4">Helicase C-terminal domain-containing protein</fullName>
    </recommendedName>
</protein>
<reference evidence="5 6" key="1">
    <citation type="submission" date="2023-08" db="EMBL/GenBank/DDBJ databases">
        <title>Annotated Genome Sequence of Vanrija albida AlHP1.</title>
        <authorList>
            <person name="Herzog R."/>
        </authorList>
    </citation>
    <scope>NUCLEOTIDE SEQUENCE [LARGE SCALE GENOMIC DNA]</scope>
    <source>
        <strain evidence="5 6">AlHP1</strain>
    </source>
</reference>
<gene>
    <name evidence="5" type="ORF">Q8F55_000910</name>
</gene>
<feature type="region of interest" description="Disordered" evidence="3">
    <location>
        <begin position="672"/>
        <end position="758"/>
    </location>
</feature>
<dbReference type="InterPro" id="IPR001650">
    <property type="entry name" value="Helicase_C-like"/>
</dbReference>
<feature type="region of interest" description="Disordered" evidence="3">
    <location>
        <begin position="332"/>
        <end position="409"/>
    </location>
</feature>
<dbReference type="PANTHER" id="PTHR45623:SF17">
    <property type="entry name" value="CHROMODOMAIN-HELICASE-DNA-BINDING PROTEIN 3-RELATED"/>
    <property type="match status" value="1"/>
</dbReference>
<dbReference type="EMBL" id="JBBXJM010000001">
    <property type="protein sequence ID" value="KAL1413161.1"/>
    <property type="molecule type" value="Genomic_DNA"/>
</dbReference>
<dbReference type="CDD" id="cd18793">
    <property type="entry name" value="SF2_C_SNF"/>
    <property type="match status" value="1"/>
</dbReference>
<dbReference type="Gene3D" id="3.40.50.300">
    <property type="entry name" value="P-loop containing nucleotide triphosphate hydrolases"/>
    <property type="match status" value="1"/>
</dbReference>
<feature type="region of interest" description="Disordered" evidence="3">
    <location>
        <begin position="820"/>
        <end position="873"/>
    </location>
</feature>
<keyword evidence="6" id="KW-1185">Reference proteome</keyword>
<evidence type="ECO:0000313" key="6">
    <source>
        <dbReference type="Proteomes" id="UP001565368"/>
    </source>
</evidence>
<feature type="compositionally biased region" description="Basic residues" evidence="3">
    <location>
        <begin position="820"/>
        <end position="830"/>
    </location>
</feature>
<accession>A0ABR3QFN8</accession>
<dbReference type="InterPro" id="IPR027417">
    <property type="entry name" value="P-loop_NTPase"/>
</dbReference>
<dbReference type="SUPFAM" id="SSF52540">
    <property type="entry name" value="P-loop containing nucleoside triphosphate hydrolases"/>
    <property type="match status" value="1"/>
</dbReference>
<evidence type="ECO:0000259" key="4">
    <source>
        <dbReference type="PROSITE" id="PS51194"/>
    </source>
</evidence>
<feature type="compositionally biased region" description="Low complexity" evidence="3">
    <location>
        <begin position="621"/>
        <end position="641"/>
    </location>
</feature>
<organism evidence="5 6">
    <name type="scientific">Vanrija albida</name>
    <dbReference type="NCBI Taxonomy" id="181172"/>
    <lineage>
        <taxon>Eukaryota</taxon>
        <taxon>Fungi</taxon>
        <taxon>Dikarya</taxon>
        <taxon>Basidiomycota</taxon>
        <taxon>Agaricomycotina</taxon>
        <taxon>Tremellomycetes</taxon>
        <taxon>Trichosporonales</taxon>
        <taxon>Trichosporonaceae</taxon>
        <taxon>Vanrija</taxon>
    </lineage>
</organism>
<dbReference type="PANTHER" id="PTHR45623">
    <property type="entry name" value="CHROMODOMAIN-HELICASE-DNA-BINDING PROTEIN 3-RELATED-RELATED"/>
    <property type="match status" value="1"/>
</dbReference>
<dbReference type="PROSITE" id="PS51194">
    <property type="entry name" value="HELICASE_CTER"/>
    <property type="match status" value="1"/>
</dbReference>
<dbReference type="SMART" id="SM00490">
    <property type="entry name" value="HELICc"/>
    <property type="match status" value="1"/>
</dbReference>
<proteinExistence type="predicted"/>
<feature type="region of interest" description="Disordered" evidence="3">
    <location>
        <begin position="614"/>
        <end position="641"/>
    </location>
</feature>
<feature type="compositionally biased region" description="Polar residues" evidence="3">
    <location>
        <begin position="723"/>
        <end position="733"/>
    </location>
</feature>